<dbReference type="Gene3D" id="3.40.50.720">
    <property type="entry name" value="NAD(P)-binding Rossmann-like Domain"/>
    <property type="match status" value="2"/>
</dbReference>
<dbReference type="EMBL" id="CP107027">
    <property type="protein sequence ID" value="UYG97044.1"/>
    <property type="molecule type" value="Genomic_DNA"/>
</dbReference>
<dbReference type="InterPro" id="IPR006140">
    <property type="entry name" value="D-isomer_DH_NAD-bd"/>
</dbReference>
<reference evidence="7" key="1">
    <citation type="submission" date="2022-10" db="EMBL/GenBank/DDBJ databases">
        <title>Mechanism of multi-heavy metal repair in Cytobacillus Firmus M7.</title>
        <authorList>
            <person name="Li X."/>
            <person name="Yu C."/>
        </authorList>
    </citation>
    <scope>NUCLEOTIDE SEQUENCE</scope>
    <source>
        <strain evidence="7">M7</strain>
    </source>
</reference>
<organism evidence="7 8">
    <name type="scientific">Cytobacillus firmus</name>
    <name type="common">Bacillus firmus</name>
    <dbReference type="NCBI Taxonomy" id="1399"/>
    <lineage>
        <taxon>Bacteria</taxon>
        <taxon>Bacillati</taxon>
        <taxon>Bacillota</taxon>
        <taxon>Bacilli</taxon>
        <taxon>Bacillales</taxon>
        <taxon>Bacillaceae</taxon>
        <taxon>Cytobacillus</taxon>
    </lineage>
</organism>
<dbReference type="Pfam" id="PF00389">
    <property type="entry name" value="2-Hacid_dh"/>
    <property type="match status" value="1"/>
</dbReference>
<dbReference type="PANTHER" id="PTHR43333:SF1">
    <property type="entry name" value="D-ISOMER SPECIFIC 2-HYDROXYACID DEHYDROGENASE NAD-BINDING DOMAIN-CONTAINING PROTEIN"/>
    <property type="match status" value="1"/>
</dbReference>
<feature type="domain" description="D-isomer specific 2-hydroxyacid dehydrogenase NAD-binding" evidence="6">
    <location>
        <begin position="105"/>
        <end position="278"/>
    </location>
</feature>
<dbReference type="SUPFAM" id="SSF51735">
    <property type="entry name" value="NAD(P)-binding Rossmann-fold domains"/>
    <property type="match status" value="1"/>
</dbReference>
<evidence type="ECO:0000313" key="8">
    <source>
        <dbReference type="Proteomes" id="UP001163104"/>
    </source>
</evidence>
<dbReference type="CDD" id="cd05300">
    <property type="entry name" value="2-Hacid_dh_1"/>
    <property type="match status" value="1"/>
</dbReference>
<dbReference type="GO" id="GO:0051287">
    <property type="term" value="F:NAD binding"/>
    <property type="evidence" value="ECO:0007669"/>
    <property type="project" value="InterPro"/>
</dbReference>
<dbReference type="PANTHER" id="PTHR43333">
    <property type="entry name" value="2-HACID_DH_C DOMAIN-CONTAINING PROTEIN"/>
    <property type="match status" value="1"/>
</dbReference>
<dbReference type="InterPro" id="IPR036291">
    <property type="entry name" value="NAD(P)-bd_dom_sf"/>
</dbReference>
<evidence type="ECO:0000259" key="6">
    <source>
        <dbReference type="Pfam" id="PF02826"/>
    </source>
</evidence>
<gene>
    <name evidence="7" type="ORF">OD459_08530</name>
</gene>
<dbReference type="RefSeq" id="WP_048010458.1">
    <property type="nucleotide sequence ID" value="NZ_CP107027.1"/>
</dbReference>
<comment type="similarity">
    <text evidence="1 4">Belongs to the D-isomer specific 2-hydroxyacid dehydrogenase family.</text>
</comment>
<evidence type="ECO:0000256" key="2">
    <source>
        <dbReference type="ARBA" id="ARBA00023002"/>
    </source>
</evidence>
<dbReference type="Proteomes" id="UP001163104">
    <property type="component" value="Chromosome"/>
</dbReference>
<dbReference type="Pfam" id="PF02826">
    <property type="entry name" value="2-Hacid_dh_C"/>
    <property type="match status" value="1"/>
</dbReference>
<dbReference type="GO" id="GO:0016616">
    <property type="term" value="F:oxidoreductase activity, acting on the CH-OH group of donors, NAD or NADP as acceptor"/>
    <property type="evidence" value="ECO:0007669"/>
    <property type="project" value="InterPro"/>
</dbReference>
<evidence type="ECO:0000256" key="3">
    <source>
        <dbReference type="ARBA" id="ARBA00023027"/>
    </source>
</evidence>
<dbReference type="PROSITE" id="PS00671">
    <property type="entry name" value="D_2_HYDROXYACID_DH_3"/>
    <property type="match status" value="1"/>
</dbReference>
<accession>A0AA46SLA4</accession>
<protein>
    <submittedName>
        <fullName evidence="7">D-2-hydroxyacid dehydrogenase</fullName>
    </submittedName>
</protein>
<evidence type="ECO:0000256" key="1">
    <source>
        <dbReference type="ARBA" id="ARBA00005854"/>
    </source>
</evidence>
<dbReference type="InterPro" id="IPR006139">
    <property type="entry name" value="D-isomer_2_OHA_DH_cat_dom"/>
</dbReference>
<dbReference type="AlphaFoldDB" id="A0AA46SLA4"/>
<keyword evidence="2 4" id="KW-0560">Oxidoreductase</keyword>
<keyword evidence="3" id="KW-0520">NAD</keyword>
<evidence type="ECO:0000259" key="5">
    <source>
        <dbReference type="Pfam" id="PF00389"/>
    </source>
</evidence>
<name>A0AA46SLA4_CYTFI</name>
<feature type="domain" description="D-isomer specific 2-hydroxyacid dehydrogenase catalytic" evidence="5">
    <location>
        <begin position="36"/>
        <end position="304"/>
    </location>
</feature>
<sequence length="316" mass="35901">MKIVSSILPPEELREEVIRDFPEGDFLFFDGIEAAGESFYNAEVFITYGEDLTEEHIHKATKLMWIMVMSAGMDEMPLKACKEKGILITNARGIHKIPMAEFALGTMLGHVKQRALLAENEKAEDWNRNLPMEELHGKTLLIIGVGAIGGEIARLAKCFGMKVAGVNRSGRENMWTDRIFPLSRLTGILPEADFIVSVLPSTPETKYLLKEKHFAATKNSAVFMNIGRGDLVEEKVLLSALEKHQISHAYLDVFENEPLPEGHSFWSMENVTVTPHLSSRTKNYLPRSFEIFRHNLHTYIKNNKDYMNVIDFERGY</sequence>
<proteinExistence type="inferred from homology"/>
<evidence type="ECO:0000313" key="7">
    <source>
        <dbReference type="EMBL" id="UYG97044.1"/>
    </source>
</evidence>
<dbReference type="InterPro" id="IPR029753">
    <property type="entry name" value="D-isomer_DH_CS"/>
</dbReference>
<dbReference type="SUPFAM" id="SSF52283">
    <property type="entry name" value="Formate/glycerate dehydrogenase catalytic domain-like"/>
    <property type="match status" value="1"/>
</dbReference>
<evidence type="ECO:0000256" key="4">
    <source>
        <dbReference type="RuleBase" id="RU003719"/>
    </source>
</evidence>